<dbReference type="STRING" id="966.BTA35_0201250"/>
<gene>
    <name evidence="1" type="ORF">BTA35_0201250</name>
</gene>
<dbReference type="EMBL" id="MTSD02000001">
    <property type="protein sequence ID" value="OOV88192.1"/>
    <property type="molecule type" value="Genomic_DNA"/>
</dbReference>
<proteinExistence type="predicted"/>
<organism evidence="1 2">
    <name type="scientific">Oceanospirillum linum</name>
    <dbReference type="NCBI Taxonomy" id="966"/>
    <lineage>
        <taxon>Bacteria</taxon>
        <taxon>Pseudomonadati</taxon>
        <taxon>Pseudomonadota</taxon>
        <taxon>Gammaproteobacteria</taxon>
        <taxon>Oceanospirillales</taxon>
        <taxon>Oceanospirillaceae</taxon>
        <taxon>Oceanospirillum</taxon>
    </lineage>
</organism>
<dbReference type="AlphaFoldDB" id="A0A1T1HEF8"/>
<evidence type="ECO:0000313" key="1">
    <source>
        <dbReference type="EMBL" id="OOV88192.1"/>
    </source>
</evidence>
<dbReference type="Proteomes" id="UP000190064">
    <property type="component" value="Unassembled WGS sequence"/>
</dbReference>
<keyword evidence="2" id="KW-1185">Reference proteome</keyword>
<sequence length="74" mass="8405">MPAIISLKSRVDLHDRKLAPPIKSQFKKKLAERLLNPHVPASKLRVIDDEIVVYVLAVGKCDKDAIYKNLSKRI</sequence>
<reference evidence="1" key="1">
    <citation type="submission" date="2017-02" db="EMBL/GenBank/DDBJ databases">
        <title>Draft Genome Sequence of the Salt Water Bacterium Oceanospirillum linum ATCC 11336.</title>
        <authorList>
            <person name="Trachtenberg A.M."/>
            <person name="Carney J.G."/>
            <person name="Linnane J.D."/>
            <person name="Rheaume B.A."/>
            <person name="Pitts N.L."/>
            <person name="Mykles D.L."/>
            <person name="Maclea K.S."/>
        </authorList>
    </citation>
    <scope>NUCLEOTIDE SEQUENCE [LARGE SCALE GENOMIC DNA]</scope>
    <source>
        <strain evidence="1">ATCC 11336</strain>
    </source>
</reference>
<name>A0A1T1HEF8_OCELI</name>
<protein>
    <submittedName>
        <fullName evidence="1">Uncharacterized protein</fullName>
    </submittedName>
</protein>
<accession>A0A1T1HEF8</accession>
<evidence type="ECO:0000313" key="2">
    <source>
        <dbReference type="Proteomes" id="UP000190064"/>
    </source>
</evidence>
<comment type="caution">
    <text evidence="1">The sequence shown here is derived from an EMBL/GenBank/DDBJ whole genome shotgun (WGS) entry which is preliminary data.</text>
</comment>